<evidence type="ECO:0000256" key="10">
    <source>
        <dbReference type="ARBA" id="ARBA00023237"/>
    </source>
</evidence>
<evidence type="ECO:0000313" key="13">
    <source>
        <dbReference type="EMBL" id="RZS85124.1"/>
    </source>
</evidence>
<feature type="domain" description="Porin" evidence="12">
    <location>
        <begin position="16"/>
        <end position="338"/>
    </location>
</feature>
<keyword evidence="9" id="KW-0472">Membrane</keyword>
<evidence type="ECO:0000256" key="2">
    <source>
        <dbReference type="ARBA" id="ARBA00011233"/>
    </source>
</evidence>
<dbReference type="SUPFAM" id="SSF56935">
    <property type="entry name" value="Porins"/>
    <property type="match status" value="1"/>
</dbReference>
<evidence type="ECO:0000256" key="4">
    <source>
        <dbReference type="ARBA" id="ARBA00022452"/>
    </source>
</evidence>
<evidence type="ECO:0000256" key="11">
    <source>
        <dbReference type="SAM" id="SignalP"/>
    </source>
</evidence>
<dbReference type="Proteomes" id="UP000292445">
    <property type="component" value="Unassembled WGS sequence"/>
</dbReference>
<evidence type="ECO:0000256" key="7">
    <source>
        <dbReference type="ARBA" id="ARBA00023065"/>
    </source>
</evidence>
<dbReference type="GO" id="GO:0046930">
    <property type="term" value="C:pore complex"/>
    <property type="evidence" value="ECO:0007669"/>
    <property type="project" value="UniProtKB-KW"/>
</dbReference>
<feature type="signal peptide" evidence="11">
    <location>
        <begin position="1"/>
        <end position="26"/>
    </location>
</feature>
<keyword evidence="8" id="KW-0626">Porin</keyword>
<dbReference type="InterPro" id="IPR023614">
    <property type="entry name" value="Porin_dom_sf"/>
</dbReference>
<proteinExistence type="predicted"/>
<dbReference type="InterPro" id="IPR033900">
    <property type="entry name" value="Gram_neg_porin_domain"/>
</dbReference>
<comment type="subcellular location">
    <subcellularLocation>
        <location evidence="1">Cell outer membrane</location>
        <topology evidence="1">Multi-pass membrane protein</topology>
    </subcellularLocation>
</comment>
<gene>
    <name evidence="13" type="ORF">EV675_1147</name>
</gene>
<dbReference type="Gene3D" id="2.40.160.10">
    <property type="entry name" value="Porin"/>
    <property type="match status" value="1"/>
</dbReference>
<evidence type="ECO:0000256" key="6">
    <source>
        <dbReference type="ARBA" id="ARBA00022729"/>
    </source>
</evidence>
<dbReference type="GO" id="GO:0009279">
    <property type="term" value="C:cell outer membrane"/>
    <property type="evidence" value="ECO:0007669"/>
    <property type="project" value="UniProtKB-SubCell"/>
</dbReference>
<protein>
    <submittedName>
        <fullName evidence="13">Putative porin</fullName>
    </submittedName>
</protein>
<keyword evidence="5" id="KW-0812">Transmembrane</keyword>
<comment type="subunit">
    <text evidence="2">Homotrimer.</text>
</comment>
<accession>A0A4Q7NJ84</accession>
<dbReference type="CDD" id="cd00342">
    <property type="entry name" value="gram_neg_porins"/>
    <property type="match status" value="1"/>
</dbReference>
<keyword evidence="14" id="KW-1185">Reference proteome</keyword>
<evidence type="ECO:0000313" key="14">
    <source>
        <dbReference type="Proteomes" id="UP000292445"/>
    </source>
</evidence>
<sequence length="375" mass="40019">MKTRIAASAAAGCGLLAAALAGTAQAQTGVTLYGIISEGLSYTTNVGGKSLTELKGNVMQVSRWGLRGTEDLGGGTRALFNLESGFSPDTGTWTQGRLFGRTAIVGLANDRWGQVTIGRQMDAMSQTLVGYESAIQFASIGTHIGDNDNLFPVARISNSVQYMNKFGGLQFIGVYGAAEKPGDSTDNRSISAGLGYTRGPWSVGVAYHDMRRPNSTTNPNGAIYGDWGITSPFVTSPGGAGVNRQSMYGAGGSYSITPALKVSALYTHSKFDYFDNSDLKLSNYEGTITYFINPSTLVGAGYIFTDGKYSSNGNKPKWHQLNLGVDYFLSKRTDVFLVGIYQKAAGDARYAQIFSNLSSDSKTQMSIIAGIRHKF</sequence>
<dbReference type="InterPro" id="IPR050298">
    <property type="entry name" value="Gram-neg_bact_OMP"/>
</dbReference>
<evidence type="ECO:0000256" key="5">
    <source>
        <dbReference type="ARBA" id="ARBA00022692"/>
    </source>
</evidence>
<name>A0A4Q7NJ84_9BURK</name>
<dbReference type="EMBL" id="SGXC01000001">
    <property type="protein sequence ID" value="RZS85124.1"/>
    <property type="molecule type" value="Genomic_DNA"/>
</dbReference>
<evidence type="ECO:0000256" key="9">
    <source>
        <dbReference type="ARBA" id="ARBA00023136"/>
    </source>
</evidence>
<dbReference type="OrthoDB" id="8679056at2"/>
<feature type="chain" id="PRO_5020718410" evidence="11">
    <location>
        <begin position="27"/>
        <end position="375"/>
    </location>
</feature>
<keyword evidence="4" id="KW-1134">Transmembrane beta strand</keyword>
<keyword evidence="3" id="KW-0813">Transport</keyword>
<evidence type="ECO:0000259" key="12">
    <source>
        <dbReference type="Pfam" id="PF13609"/>
    </source>
</evidence>
<keyword evidence="10" id="KW-0998">Cell outer membrane</keyword>
<dbReference type="GO" id="GO:0006811">
    <property type="term" value="P:monoatomic ion transport"/>
    <property type="evidence" value="ECO:0007669"/>
    <property type="project" value="UniProtKB-KW"/>
</dbReference>
<keyword evidence="7" id="KW-0406">Ion transport</keyword>
<keyword evidence="6 11" id="KW-0732">Signal</keyword>
<reference evidence="13 14" key="1">
    <citation type="submission" date="2019-02" db="EMBL/GenBank/DDBJ databases">
        <title>Genomic Encyclopedia of Type Strains, Phase IV (KMG-IV): sequencing the most valuable type-strain genomes for metagenomic binning, comparative biology and taxonomic classification.</title>
        <authorList>
            <person name="Goeker M."/>
        </authorList>
    </citation>
    <scope>NUCLEOTIDE SEQUENCE [LARGE SCALE GENOMIC DNA]</scope>
    <source>
        <strain evidence="13 14">K24</strain>
    </source>
</reference>
<evidence type="ECO:0000256" key="1">
    <source>
        <dbReference type="ARBA" id="ARBA00004571"/>
    </source>
</evidence>
<dbReference type="RefSeq" id="WP_130356388.1">
    <property type="nucleotide sequence ID" value="NZ_SGXC01000001.1"/>
</dbReference>
<dbReference type="PANTHER" id="PTHR34501">
    <property type="entry name" value="PROTEIN YDDL-RELATED"/>
    <property type="match status" value="1"/>
</dbReference>
<comment type="caution">
    <text evidence="13">The sequence shown here is derived from an EMBL/GenBank/DDBJ whole genome shotgun (WGS) entry which is preliminary data.</text>
</comment>
<evidence type="ECO:0000256" key="8">
    <source>
        <dbReference type="ARBA" id="ARBA00023114"/>
    </source>
</evidence>
<dbReference type="GO" id="GO:0015288">
    <property type="term" value="F:porin activity"/>
    <property type="evidence" value="ECO:0007669"/>
    <property type="project" value="UniProtKB-KW"/>
</dbReference>
<evidence type="ECO:0000256" key="3">
    <source>
        <dbReference type="ARBA" id="ARBA00022448"/>
    </source>
</evidence>
<dbReference type="PANTHER" id="PTHR34501:SF9">
    <property type="entry name" value="MAJOR OUTER MEMBRANE PROTEIN P.IA"/>
    <property type="match status" value="1"/>
</dbReference>
<organism evidence="13 14">
    <name type="scientific">Pigmentiphaga kullae</name>
    <dbReference type="NCBI Taxonomy" id="151784"/>
    <lineage>
        <taxon>Bacteria</taxon>
        <taxon>Pseudomonadati</taxon>
        <taxon>Pseudomonadota</taxon>
        <taxon>Betaproteobacteria</taxon>
        <taxon>Burkholderiales</taxon>
        <taxon>Alcaligenaceae</taxon>
        <taxon>Pigmentiphaga</taxon>
    </lineage>
</organism>
<dbReference type="AlphaFoldDB" id="A0A4Q7NJ84"/>
<dbReference type="Pfam" id="PF13609">
    <property type="entry name" value="Porin_4"/>
    <property type="match status" value="1"/>
</dbReference>